<dbReference type="Gene3D" id="3.30.1330.120">
    <property type="entry name" value="2-methylcitrate dehydratase PrpD"/>
    <property type="match status" value="1"/>
</dbReference>
<dbReference type="STRING" id="128944.AWM75_07540"/>
<dbReference type="Pfam" id="PF03972">
    <property type="entry name" value="MmgE_PrpD_N"/>
    <property type="match status" value="1"/>
</dbReference>
<evidence type="ECO:0000256" key="1">
    <source>
        <dbReference type="ARBA" id="ARBA00006174"/>
    </source>
</evidence>
<dbReference type="PANTHER" id="PTHR16943">
    <property type="entry name" value="2-METHYLCITRATE DEHYDRATASE-RELATED"/>
    <property type="match status" value="1"/>
</dbReference>
<dbReference type="InterPro" id="IPR042188">
    <property type="entry name" value="MmgE/PrpD_sf_2"/>
</dbReference>
<dbReference type="SUPFAM" id="SSF103378">
    <property type="entry name" value="2-methylcitrate dehydratase PrpD"/>
    <property type="match status" value="1"/>
</dbReference>
<feature type="domain" description="MmgE/PrpD N-terminal" evidence="2">
    <location>
        <begin position="17"/>
        <end position="233"/>
    </location>
</feature>
<dbReference type="InterPro" id="IPR042183">
    <property type="entry name" value="MmgE/PrpD_sf_1"/>
</dbReference>
<dbReference type="KEGG" id="auh:AWM75_07540"/>
<dbReference type="EMBL" id="CP014163">
    <property type="protein sequence ID" value="AMB99826.1"/>
    <property type="molecule type" value="Genomic_DNA"/>
</dbReference>
<dbReference type="InterPro" id="IPR045337">
    <property type="entry name" value="MmgE_PrpD_C"/>
</dbReference>
<dbReference type="InterPro" id="IPR036148">
    <property type="entry name" value="MmgE/PrpD_sf"/>
</dbReference>
<name>A0A0X8FM32_9LACT</name>
<protein>
    <submittedName>
        <fullName evidence="4">Uncharacterized protein</fullName>
    </submittedName>
</protein>
<keyword evidence="5" id="KW-1185">Reference proteome</keyword>
<dbReference type="Proteomes" id="UP000062260">
    <property type="component" value="Chromosome"/>
</dbReference>
<dbReference type="GO" id="GO:0016829">
    <property type="term" value="F:lyase activity"/>
    <property type="evidence" value="ECO:0007669"/>
    <property type="project" value="InterPro"/>
</dbReference>
<evidence type="ECO:0000313" key="4">
    <source>
        <dbReference type="EMBL" id="AMB99826.1"/>
    </source>
</evidence>
<reference evidence="4 5" key="1">
    <citation type="journal article" date="2016" name="Genome Announc.">
        <title>Complete Genome Sequences of Aerococcus christensenii CCUG 28831T, Aerococcus sanguinicola CCUG 43001T, Aerococcus urinae CCUG 36881T, Aerococcus urinaeequi CCUG 28094T, Aerococcus urinaehominis CCUG 42038 BT, and Aerococcus viridans CCUG 4311T.</title>
        <authorList>
            <person name="Carkaci D."/>
            <person name="Dargis R."/>
            <person name="Nielsen X.C."/>
            <person name="Skovgaard O."/>
            <person name="Fuursted K."/>
            <person name="Christensen J.J."/>
        </authorList>
    </citation>
    <scope>NUCLEOTIDE SEQUENCE [LARGE SCALE GENOMIC DNA]</scope>
    <source>
        <strain evidence="4 5">CCUG42038B</strain>
    </source>
</reference>
<sequence length="438" mass="47879">MEKLIKGLLNQAPCHQEEVNRAAKRGLIDFFAASALARNDQMIKNLLASESKNSPGPAQAIFQGQALSGRSAALIQGFQAHYRDMDDVHGDLRGHPSAVILPSLLTVCQLTDVKDIPAQRLLDAYVVGIELAARLGDLANPTLYELGWHTTATIGGLASSLAIAYLLSLDSATCLQMLSVVLSQAGGFRFQFGSDMKAMQAGMAARQAVDAYLLVSAGIQGQVYIFKDFKSWLANLGLVNTVDQPTSGQWKIVDPGLWFKAYPFCSAAYRTADAALTLSADYQIDIADIERVRLTFPKGRDAALVYRQPENGHQGQFSPEYIVLLALDKQRFEAADFAATKTLADYAPYFSLFSRSDNASTPTDMYAEIEIATIDGRHYYQKIKHPKGSPENPLSDSDLISKLKGALGKEKAQPLLSAIETIATMTLNNFIEIIYQER</sequence>
<dbReference type="InterPro" id="IPR045336">
    <property type="entry name" value="MmgE_PrpD_N"/>
</dbReference>
<dbReference type="PANTHER" id="PTHR16943:SF8">
    <property type="entry name" value="2-METHYLCITRATE DEHYDRATASE"/>
    <property type="match status" value="1"/>
</dbReference>
<feature type="domain" description="MmgE/PrpD C-terminal" evidence="3">
    <location>
        <begin position="262"/>
        <end position="407"/>
    </location>
</feature>
<dbReference type="AlphaFoldDB" id="A0A0X8FM32"/>
<dbReference type="Gene3D" id="1.10.4100.10">
    <property type="entry name" value="2-methylcitrate dehydratase PrpD"/>
    <property type="match status" value="1"/>
</dbReference>
<evidence type="ECO:0000259" key="2">
    <source>
        <dbReference type="Pfam" id="PF03972"/>
    </source>
</evidence>
<dbReference type="OrthoDB" id="9795089at2"/>
<evidence type="ECO:0000313" key="5">
    <source>
        <dbReference type="Proteomes" id="UP000062260"/>
    </source>
</evidence>
<accession>A0A0X8FM32</accession>
<proteinExistence type="inferred from homology"/>
<organism evidence="4 5">
    <name type="scientific">Aerococcus urinaehominis</name>
    <dbReference type="NCBI Taxonomy" id="128944"/>
    <lineage>
        <taxon>Bacteria</taxon>
        <taxon>Bacillati</taxon>
        <taxon>Bacillota</taxon>
        <taxon>Bacilli</taxon>
        <taxon>Lactobacillales</taxon>
        <taxon>Aerococcaceae</taxon>
        <taxon>Aerococcus</taxon>
    </lineage>
</organism>
<evidence type="ECO:0000259" key="3">
    <source>
        <dbReference type="Pfam" id="PF19305"/>
    </source>
</evidence>
<gene>
    <name evidence="4" type="ORF">AWM75_07540</name>
</gene>
<reference evidence="5" key="2">
    <citation type="submission" date="2016-01" db="EMBL/GenBank/DDBJ databases">
        <title>Six Aerococcus type strain genome sequencing and assembly using PacBio and Illumina Hiseq.</title>
        <authorList>
            <person name="Carkaci D."/>
            <person name="Dargis R."/>
            <person name="Nielsen X.C."/>
            <person name="Skovgaard O."/>
            <person name="Fuursted K."/>
            <person name="Christensen J.J."/>
        </authorList>
    </citation>
    <scope>NUCLEOTIDE SEQUENCE [LARGE SCALE GENOMIC DNA]</scope>
    <source>
        <strain evidence="5">CCUG42038B</strain>
    </source>
</reference>
<dbReference type="RefSeq" id="WP_067980357.1">
    <property type="nucleotide sequence ID" value="NZ_CP014163.1"/>
</dbReference>
<dbReference type="Pfam" id="PF19305">
    <property type="entry name" value="MmgE_PrpD_C"/>
    <property type="match status" value="1"/>
</dbReference>
<comment type="similarity">
    <text evidence="1">Belongs to the PrpD family.</text>
</comment>
<dbReference type="InterPro" id="IPR005656">
    <property type="entry name" value="MmgE_PrpD"/>
</dbReference>